<keyword evidence="2" id="KW-1185">Reference proteome</keyword>
<gene>
    <name evidence="1" type="ORF">CVT24_006827</name>
</gene>
<dbReference type="AlphaFoldDB" id="A0A409YRX1"/>
<dbReference type="InParanoid" id="A0A409YRX1"/>
<evidence type="ECO:0000313" key="1">
    <source>
        <dbReference type="EMBL" id="PPR05761.1"/>
    </source>
</evidence>
<evidence type="ECO:0000313" key="2">
    <source>
        <dbReference type="Proteomes" id="UP000284842"/>
    </source>
</evidence>
<organism evidence="1 2">
    <name type="scientific">Panaeolus cyanescens</name>
    <dbReference type="NCBI Taxonomy" id="181874"/>
    <lineage>
        <taxon>Eukaryota</taxon>
        <taxon>Fungi</taxon>
        <taxon>Dikarya</taxon>
        <taxon>Basidiomycota</taxon>
        <taxon>Agaricomycotina</taxon>
        <taxon>Agaricomycetes</taxon>
        <taxon>Agaricomycetidae</taxon>
        <taxon>Agaricales</taxon>
        <taxon>Agaricineae</taxon>
        <taxon>Galeropsidaceae</taxon>
        <taxon>Panaeolus</taxon>
    </lineage>
</organism>
<comment type="caution">
    <text evidence="1">The sequence shown here is derived from an EMBL/GenBank/DDBJ whole genome shotgun (WGS) entry which is preliminary data.</text>
</comment>
<protein>
    <submittedName>
        <fullName evidence="1">Uncharacterized protein</fullName>
    </submittedName>
</protein>
<sequence>MNDRDLLIKFEKELRPDDVVFFVYGDANLIKALKSLGAEGMKEYHNILTGEGGILRIEGKELRSNTTPAVHFPDQCFKSKEMRMNIIHPVQVPDEPCQRIIVIECIMSESSSKLSDDDFKRKMRGWFAPCVKKQIKLVTIWDIYSIKMAQNLNAQYVRFARSCVDVLDDMNGFFCASETGNQPPEIGERALPHSSIPYKIVVGATSWADAAEKVEELEIEAKKRVKELKQHLDRWIETGRALVVELQEERVPEVQNISLNFDILINSLELLRLTMTNFRLDQPAGAPVAPPLPSCRLNQFREIIRQNDIIILPSSESIADLSLGVRHGLLPKTDPEEMTINIIPLFHVPGNGIVRLIVIECAHPEKPVDFSARPPSHIARNELDITCTTEDWIDVCDSWICLTSTEKRVKFMGIVHLRCTMFKGNDLVSSLRNASRILRYLQSKSKKHLGMQGEDASKCTEASPQPILYKAVFVTTGMEEKVKNSKAEVERMMRGLGLTCTNVETAHIHTVHAQEAKGIIHNMLSDILATHGEGELQF</sequence>
<dbReference type="EMBL" id="NHTK01000757">
    <property type="protein sequence ID" value="PPR05761.1"/>
    <property type="molecule type" value="Genomic_DNA"/>
</dbReference>
<accession>A0A409YRX1</accession>
<dbReference type="Proteomes" id="UP000284842">
    <property type="component" value="Unassembled WGS sequence"/>
</dbReference>
<reference evidence="1 2" key="1">
    <citation type="journal article" date="2018" name="Evol. Lett.">
        <title>Horizontal gene cluster transfer increased hallucinogenic mushroom diversity.</title>
        <authorList>
            <person name="Reynolds H.T."/>
            <person name="Vijayakumar V."/>
            <person name="Gluck-Thaler E."/>
            <person name="Korotkin H.B."/>
            <person name="Matheny P.B."/>
            <person name="Slot J.C."/>
        </authorList>
    </citation>
    <scope>NUCLEOTIDE SEQUENCE [LARGE SCALE GENOMIC DNA]</scope>
    <source>
        <strain evidence="1 2">2629</strain>
    </source>
</reference>
<proteinExistence type="predicted"/>
<name>A0A409YRX1_9AGAR</name>